<protein>
    <recommendedName>
        <fullName evidence="2">FHA domain-containing protein</fullName>
    </recommendedName>
</protein>
<proteinExistence type="predicted"/>
<dbReference type="PROSITE" id="PS50006">
    <property type="entry name" value="FHA_DOMAIN"/>
    <property type="match status" value="1"/>
</dbReference>
<feature type="domain" description="FHA" evidence="2">
    <location>
        <begin position="364"/>
        <end position="381"/>
    </location>
</feature>
<evidence type="ECO:0000313" key="4">
    <source>
        <dbReference type="Proteomes" id="UP000785679"/>
    </source>
</evidence>
<dbReference type="Pfam" id="PF00498">
    <property type="entry name" value="FHA"/>
    <property type="match status" value="1"/>
</dbReference>
<dbReference type="InterPro" id="IPR000253">
    <property type="entry name" value="FHA_dom"/>
</dbReference>
<comment type="caution">
    <text evidence="3">The sequence shown here is derived from an EMBL/GenBank/DDBJ whole genome shotgun (WGS) entry which is preliminary data.</text>
</comment>
<evidence type="ECO:0000256" key="1">
    <source>
        <dbReference type="SAM" id="MobiDB-lite"/>
    </source>
</evidence>
<name>A0A8J8NPR8_HALGN</name>
<sequence length="419" mass="47989">MEVFDIISTVIDLSNKGSEYLEEFAQLNLTVSTLQTTLMRLERVKALDDLQIRTMRGLLQEACDVMQKVSKQSNWWRNIKNMLPGSELQQIKDINTKIERSIQLISLSVAAQQMKKRTYKQINEEMSDEENSDNIAQQQQLAVRSKKVKHEEIIGETLAIDMIKPTYDLQLHQTCTAVEKEAFSLKIVSDDKEIKTLAKRKKLDKIFRSFQEGEDECKLEICRTMYADFPLEVCRVVSKLHCVITARRIKKEVTQQPSNNIIIADTLCMNDLEVALKKIDKPPRILVNGEVVHEEKKSSQYLQVTGLVQDKKRSKSPVSNDSESNKGDDNEIFYTCPQIDEFYSSSKEESKQKQHTVIVWEESFEIEDFSTNGTTLNGVKLTKGVKHTIKNGDEIGIVVLTDDKQQGVLKLGYLFRDAN</sequence>
<dbReference type="SUPFAM" id="SSF49879">
    <property type="entry name" value="SMAD/FHA domain"/>
    <property type="match status" value="1"/>
</dbReference>
<evidence type="ECO:0000313" key="3">
    <source>
        <dbReference type="EMBL" id="TNV78129.1"/>
    </source>
</evidence>
<dbReference type="Proteomes" id="UP000785679">
    <property type="component" value="Unassembled WGS sequence"/>
</dbReference>
<dbReference type="AlphaFoldDB" id="A0A8J8NPR8"/>
<keyword evidence="4" id="KW-1185">Reference proteome</keyword>
<dbReference type="InterPro" id="IPR008984">
    <property type="entry name" value="SMAD_FHA_dom_sf"/>
</dbReference>
<reference evidence="3" key="1">
    <citation type="submission" date="2019-06" db="EMBL/GenBank/DDBJ databases">
        <authorList>
            <person name="Zheng W."/>
        </authorList>
    </citation>
    <scope>NUCLEOTIDE SEQUENCE</scope>
    <source>
        <strain evidence="3">QDHG01</strain>
    </source>
</reference>
<dbReference type="Gene3D" id="2.60.200.20">
    <property type="match status" value="1"/>
</dbReference>
<accession>A0A8J8NPR8</accession>
<dbReference type="EMBL" id="RRYP01010840">
    <property type="protein sequence ID" value="TNV78129.1"/>
    <property type="molecule type" value="Genomic_DNA"/>
</dbReference>
<gene>
    <name evidence="3" type="ORF">FGO68_gene17426</name>
</gene>
<organism evidence="3 4">
    <name type="scientific">Halteria grandinella</name>
    <dbReference type="NCBI Taxonomy" id="5974"/>
    <lineage>
        <taxon>Eukaryota</taxon>
        <taxon>Sar</taxon>
        <taxon>Alveolata</taxon>
        <taxon>Ciliophora</taxon>
        <taxon>Intramacronucleata</taxon>
        <taxon>Spirotrichea</taxon>
        <taxon>Stichotrichia</taxon>
        <taxon>Sporadotrichida</taxon>
        <taxon>Halteriidae</taxon>
        <taxon>Halteria</taxon>
    </lineage>
</organism>
<evidence type="ECO:0000259" key="2">
    <source>
        <dbReference type="PROSITE" id="PS50006"/>
    </source>
</evidence>
<feature type="region of interest" description="Disordered" evidence="1">
    <location>
        <begin position="309"/>
        <end position="331"/>
    </location>
</feature>